<evidence type="ECO:0000313" key="3">
    <source>
        <dbReference type="Proteomes" id="UP000838763"/>
    </source>
</evidence>
<dbReference type="Proteomes" id="UP000838763">
    <property type="component" value="Unassembled WGS sequence"/>
</dbReference>
<protein>
    <submittedName>
        <fullName evidence="2">Uncharacterized protein</fullName>
    </submittedName>
</protein>
<dbReference type="AlphaFoldDB" id="A0A9P1H609"/>
<evidence type="ECO:0000313" key="2">
    <source>
        <dbReference type="EMBL" id="CAI4215939.1"/>
    </source>
</evidence>
<proteinExistence type="predicted"/>
<evidence type="ECO:0000256" key="1">
    <source>
        <dbReference type="SAM" id="MobiDB-lite"/>
    </source>
</evidence>
<sequence>MALQQRIPTVEAADVSPVQTSASPAIAALNFAASFHRDAEACRNARDRELLYENYRDKILAIDTFAANVAAAFLPFLRVAASRRDSDAGRWEDFNRLARRGKATRDRASQHLQHQSGVIAAWGLECFQHYGWQALPLPLLRQLHDLAVLMPRWDDVVNLLNSKMLARHELRVLRGKNNALRVGEHSAASKVQDSRSPVERADILAALEWARQKPPRLSRASNSRSRRWSSAGPPLRSLV</sequence>
<dbReference type="EMBL" id="CALLCH030000013">
    <property type="protein sequence ID" value="CAI4215939.1"/>
    <property type="molecule type" value="Genomic_DNA"/>
</dbReference>
<keyword evidence="3" id="KW-1185">Reference proteome</keyword>
<accession>A0A9P1H609</accession>
<reference evidence="2" key="1">
    <citation type="submission" date="2022-11" db="EMBL/GenBank/DDBJ databases">
        <authorList>
            <person name="Scott C."/>
            <person name="Bruce N."/>
        </authorList>
    </citation>
    <scope>NUCLEOTIDE SEQUENCE</scope>
</reference>
<dbReference type="OrthoDB" id="4588818at2759"/>
<feature type="region of interest" description="Disordered" evidence="1">
    <location>
        <begin position="213"/>
        <end position="239"/>
    </location>
</feature>
<organism evidence="2 3">
    <name type="scientific">Parascedosporium putredinis</name>
    <dbReference type="NCBI Taxonomy" id="1442378"/>
    <lineage>
        <taxon>Eukaryota</taxon>
        <taxon>Fungi</taxon>
        <taxon>Dikarya</taxon>
        <taxon>Ascomycota</taxon>
        <taxon>Pezizomycotina</taxon>
        <taxon>Sordariomycetes</taxon>
        <taxon>Hypocreomycetidae</taxon>
        <taxon>Microascales</taxon>
        <taxon>Microascaceae</taxon>
        <taxon>Parascedosporium</taxon>
    </lineage>
</organism>
<gene>
    <name evidence="2" type="ORF">PPNO1_LOCUS5612</name>
</gene>
<name>A0A9P1H609_9PEZI</name>
<comment type="caution">
    <text evidence="2">The sequence shown here is derived from an EMBL/GenBank/DDBJ whole genome shotgun (WGS) entry which is preliminary data.</text>
</comment>